<feature type="compositionally biased region" description="Low complexity" evidence="2">
    <location>
        <begin position="322"/>
        <end position="336"/>
    </location>
</feature>
<feature type="compositionally biased region" description="Basic and acidic residues" evidence="2">
    <location>
        <begin position="221"/>
        <end position="239"/>
    </location>
</feature>
<feature type="region of interest" description="Disordered" evidence="2">
    <location>
        <begin position="304"/>
        <end position="353"/>
    </location>
</feature>
<dbReference type="EnsemblMetazoa" id="AALFPA23_013432.R19462">
    <property type="protein sequence ID" value="AALFPA23_013432.P19462"/>
    <property type="gene ID" value="AALFPA23_013432"/>
</dbReference>
<dbReference type="InterPro" id="IPR012337">
    <property type="entry name" value="RNaseH-like_sf"/>
</dbReference>
<dbReference type="InterPro" id="IPR041588">
    <property type="entry name" value="Integrase_H2C2"/>
</dbReference>
<feature type="compositionally biased region" description="Basic and acidic residues" evidence="2">
    <location>
        <begin position="304"/>
        <end position="320"/>
    </location>
</feature>
<protein>
    <recommendedName>
        <fullName evidence="1">RNA-directed DNA polymerase</fullName>
        <ecNumber evidence="1">2.7.7.49</ecNumber>
    </recommendedName>
</protein>
<reference evidence="4" key="2">
    <citation type="submission" date="2025-05" db="UniProtKB">
        <authorList>
            <consortium name="EnsemblMetazoa"/>
        </authorList>
    </citation>
    <scope>IDENTIFICATION</scope>
    <source>
        <strain evidence="4">Foshan</strain>
    </source>
</reference>
<evidence type="ECO:0000313" key="5">
    <source>
        <dbReference type="Proteomes" id="UP000069940"/>
    </source>
</evidence>
<dbReference type="PROSITE" id="PS50994">
    <property type="entry name" value="INTEGRASE"/>
    <property type="match status" value="1"/>
</dbReference>
<accession>A0ABM1YZ45</accession>
<dbReference type="InterPro" id="IPR001584">
    <property type="entry name" value="Integrase_cat-core"/>
</dbReference>
<dbReference type="GeneID" id="134285139"/>
<dbReference type="Gene3D" id="1.10.340.70">
    <property type="match status" value="1"/>
</dbReference>
<dbReference type="Pfam" id="PF17921">
    <property type="entry name" value="Integrase_H2C2"/>
    <property type="match status" value="1"/>
</dbReference>
<dbReference type="PANTHER" id="PTHR37984:SF11">
    <property type="entry name" value="INTEGRASE CATALYTIC DOMAIN-CONTAINING PROTEIN"/>
    <property type="match status" value="1"/>
</dbReference>
<dbReference type="InterPro" id="IPR050951">
    <property type="entry name" value="Retrovirus_Pol_polyprotein"/>
</dbReference>
<dbReference type="Gene3D" id="3.30.420.10">
    <property type="entry name" value="Ribonuclease H-like superfamily/Ribonuclease H"/>
    <property type="match status" value="1"/>
</dbReference>
<feature type="region of interest" description="Disordered" evidence="2">
    <location>
        <begin position="221"/>
        <end position="248"/>
    </location>
</feature>
<dbReference type="EC" id="2.7.7.49" evidence="1"/>
<dbReference type="InterPro" id="IPR036397">
    <property type="entry name" value="RNaseH_sf"/>
</dbReference>
<feature type="domain" description="Integrase catalytic" evidence="3">
    <location>
        <begin position="42"/>
        <end position="200"/>
    </location>
</feature>
<reference evidence="5" key="1">
    <citation type="journal article" date="2015" name="Proc. Natl. Acad. Sci. U.S.A.">
        <title>Genome sequence of the Asian Tiger mosquito, Aedes albopictus, reveals insights into its biology, genetics, and evolution.</title>
        <authorList>
            <person name="Chen X.G."/>
            <person name="Jiang X."/>
            <person name="Gu J."/>
            <person name="Xu M."/>
            <person name="Wu Y."/>
            <person name="Deng Y."/>
            <person name="Zhang C."/>
            <person name="Bonizzoni M."/>
            <person name="Dermauw W."/>
            <person name="Vontas J."/>
            <person name="Armbruster P."/>
            <person name="Huang X."/>
            <person name="Yang Y."/>
            <person name="Zhang H."/>
            <person name="He W."/>
            <person name="Peng H."/>
            <person name="Liu Y."/>
            <person name="Wu K."/>
            <person name="Chen J."/>
            <person name="Lirakis M."/>
            <person name="Topalis P."/>
            <person name="Van Leeuwen T."/>
            <person name="Hall A.B."/>
            <person name="Jiang X."/>
            <person name="Thorpe C."/>
            <person name="Mueller R.L."/>
            <person name="Sun C."/>
            <person name="Waterhouse R.M."/>
            <person name="Yan G."/>
            <person name="Tu Z.J."/>
            <person name="Fang X."/>
            <person name="James A.A."/>
        </authorList>
    </citation>
    <scope>NUCLEOTIDE SEQUENCE [LARGE SCALE GENOMIC DNA]</scope>
    <source>
        <strain evidence="5">Foshan</strain>
    </source>
</reference>
<evidence type="ECO:0000259" key="3">
    <source>
        <dbReference type="PROSITE" id="PS50994"/>
    </source>
</evidence>
<dbReference type="Proteomes" id="UP000069940">
    <property type="component" value="Unassembled WGS sequence"/>
</dbReference>
<dbReference type="RefSeq" id="XP_062701279.1">
    <property type="nucleotide sequence ID" value="XM_062845295.1"/>
</dbReference>
<dbReference type="PANTHER" id="PTHR37984">
    <property type="entry name" value="PROTEIN CBG26694"/>
    <property type="match status" value="1"/>
</dbReference>
<evidence type="ECO:0000256" key="1">
    <source>
        <dbReference type="ARBA" id="ARBA00012493"/>
    </source>
</evidence>
<keyword evidence="5" id="KW-1185">Reference proteome</keyword>
<sequence length="371" mass="41637">MKSIVRQRVWWPNISKDVHHWVESCKTCTLNGKPEKTTPMERIFAPDSVWEMIAIDFNGPYARFGGISILVLVDYRSRYLIAKPVKSTSFECTSKALDEVFEREGYPKSIKSDNGPPFNGDDYKRYCAQRGISTLFSTPLFPQQNGMVESYMKLINKAMSSASTNKTSFVDELREAVNAHNAASHSVTGVPPEEVMLGRKVKRGLPLLQRGKATFDEKLFESSDRQSKISGKHREDARRGAKPCTVKPGDTVVVERQNRAKGDTRFHPKKYIVLREKNGSLVLNDETGLEVRRHVSQTKRVYDWREETGTKKPSADKPTRNVEPGAVAEPAGATAVGPPPTTAARDVRKRKAPSHLKDYVRSVLDNSLDIC</sequence>
<proteinExistence type="predicted"/>
<name>A0ABM1YZ45_AEDAL</name>
<organism evidence="4 5">
    <name type="scientific">Aedes albopictus</name>
    <name type="common">Asian tiger mosquito</name>
    <name type="synonym">Stegomyia albopicta</name>
    <dbReference type="NCBI Taxonomy" id="7160"/>
    <lineage>
        <taxon>Eukaryota</taxon>
        <taxon>Metazoa</taxon>
        <taxon>Ecdysozoa</taxon>
        <taxon>Arthropoda</taxon>
        <taxon>Hexapoda</taxon>
        <taxon>Insecta</taxon>
        <taxon>Pterygota</taxon>
        <taxon>Neoptera</taxon>
        <taxon>Endopterygota</taxon>
        <taxon>Diptera</taxon>
        <taxon>Nematocera</taxon>
        <taxon>Culicoidea</taxon>
        <taxon>Culicidae</taxon>
        <taxon>Culicinae</taxon>
        <taxon>Aedini</taxon>
        <taxon>Aedes</taxon>
        <taxon>Stegomyia</taxon>
    </lineage>
</organism>
<evidence type="ECO:0000313" key="4">
    <source>
        <dbReference type="EnsemblMetazoa" id="AALFPA23_013432.P19462"/>
    </source>
</evidence>
<dbReference type="SUPFAM" id="SSF53098">
    <property type="entry name" value="Ribonuclease H-like"/>
    <property type="match status" value="1"/>
</dbReference>
<dbReference type="Pfam" id="PF00665">
    <property type="entry name" value="rve"/>
    <property type="match status" value="1"/>
</dbReference>
<evidence type="ECO:0000256" key="2">
    <source>
        <dbReference type="SAM" id="MobiDB-lite"/>
    </source>
</evidence>